<accession>A0AAE8N7F6</accession>
<dbReference type="InterPro" id="IPR025649">
    <property type="entry name" value="DUF4360"/>
</dbReference>
<keyword evidence="4" id="KW-1185">Reference proteome</keyword>
<feature type="compositionally biased region" description="Polar residues" evidence="1">
    <location>
        <begin position="187"/>
        <end position="199"/>
    </location>
</feature>
<evidence type="ECO:0008006" key="5">
    <source>
        <dbReference type="Google" id="ProtNLM"/>
    </source>
</evidence>
<dbReference type="AlphaFoldDB" id="A0AAE8N7F6"/>
<organism evidence="3 4">
    <name type="scientific">Cephalotrichum gorgonifer</name>
    <dbReference type="NCBI Taxonomy" id="2041049"/>
    <lineage>
        <taxon>Eukaryota</taxon>
        <taxon>Fungi</taxon>
        <taxon>Dikarya</taxon>
        <taxon>Ascomycota</taxon>
        <taxon>Pezizomycotina</taxon>
        <taxon>Sordariomycetes</taxon>
        <taxon>Hypocreomycetidae</taxon>
        <taxon>Microascales</taxon>
        <taxon>Microascaceae</taxon>
        <taxon>Cephalotrichum</taxon>
    </lineage>
</organism>
<dbReference type="PANTHER" id="PTHR38847:SF1">
    <property type="entry name" value="PSEUDOURIDINE SYNTHASE RSUA_RLUA-LIKE DOMAIN-CONTAINING PROTEIN"/>
    <property type="match status" value="1"/>
</dbReference>
<evidence type="ECO:0000256" key="1">
    <source>
        <dbReference type="SAM" id="MobiDB-lite"/>
    </source>
</evidence>
<dbReference type="PANTHER" id="PTHR38847">
    <property type="match status" value="1"/>
</dbReference>
<evidence type="ECO:0000313" key="4">
    <source>
        <dbReference type="Proteomes" id="UP001187682"/>
    </source>
</evidence>
<dbReference type="Proteomes" id="UP001187682">
    <property type="component" value="Unassembled WGS sequence"/>
</dbReference>
<keyword evidence="2" id="KW-0732">Signal</keyword>
<feature type="region of interest" description="Disordered" evidence="1">
    <location>
        <begin position="180"/>
        <end position="204"/>
    </location>
</feature>
<feature type="signal peptide" evidence="2">
    <location>
        <begin position="1"/>
        <end position="19"/>
    </location>
</feature>
<evidence type="ECO:0000313" key="3">
    <source>
        <dbReference type="EMBL" id="SPO07641.1"/>
    </source>
</evidence>
<evidence type="ECO:0000256" key="2">
    <source>
        <dbReference type="SAM" id="SignalP"/>
    </source>
</evidence>
<feature type="chain" id="PRO_5041910943" description="DUF4360 domain-containing protein" evidence="2">
    <location>
        <begin position="20"/>
        <end position="231"/>
    </location>
</feature>
<dbReference type="Pfam" id="PF14273">
    <property type="entry name" value="DUF4360"/>
    <property type="match status" value="1"/>
</dbReference>
<proteinExistence type="predicted"/>
<protein>
    <recommendedName>
        <fullName evidence="5">DUF4360 domain-containing protein</fullName>
    </recommendedName>
</protein>
<gene>
    <name evidence="3" type="ORF">DNG_10336</name>
</gene>
<comment type="caution">
    <text evidence="3">The sequence shown here is derived from an EMBL/GenBank/DDBJ whole genome shotgun (WGS) entry which is preliminary data.</text>
</comment>
<reference evidence="3" key="1">
    <citation type="submission" date="2018-03" db="EMBL/GenBank/DDBJ databases">
        <authorList>
            <person name="Guldener U."/>
        </authorList>
    </citation>
    <scope>NUCLEOTIDE SEQUENCE</scope>
</reference>
<dbReference type="EMBL" id="ONZQ02000023">
    <property type="protein sequence ID" value="SPO07641.1"/>
    <property type="molecule type" value="Genomic_DNA"/>
</dbReference>
<name>A0AAE8N7F6_9PEZI</name>
<sequence length="231" mass="24267">MKLFTAAFLLSTLAAAAAPLEFVAPDPGTVRIVSISAIGSGCPVGHAFATVDSTGTIFDVAFDQYIVEVGPGSTASDARKNCRVSLNLEYPQGLQVSIVDTTFTGFAALAAGQTGTCRAAYSFSGGGASVAAQKTIRGPVETNYEMNEQVDIITWSPCGDHTAILNVNSEVRISPQTTQAKGLMTNPGRNTPNRSNPSSMEGGFERGFRKPVGAFMELRAPMPSPIRDRCP</sequence>